<evidence type="ECO:0000313" key="4">
    <source>
        <dbReference type="Proteomes" id="UP000271889"/>
    </source>
</evidence>
<dbReference type="PROSITE" id="PS50835">
    <property type="entry name" value="IG_LIKE"/>
    <property type="match status" value="1"/>
</dbReference>
<gene>
    <name evidence="3" type="ORF">CGOC_LOCUS5449</name>
</gene>
<keyword evidence="1" id="KW-0472">Membrane</keyword>
<sequence>MEWTLNGEPLFVDGDRVSLKAQGQILAIKKVQMDDFGVYACELWAGNDQLARQVATVTIVGQDGVKIEPKSRRKYNFQPSAVLLTLVLSITLLFATVACCVGFGRIWSSRKVRDRPEPV</sequence>
<accession>A0A3P6RPI1</accession>
<evidence type="ECO:0000313" key="3">
    <source>
        <dbReference type="EMBL" id="VDK62199.1"/>
    </source>
</evidence>
<dbReference type="OrthoDB" id="5917255at2759"/>
<keyword evidence="1" id="KW-0812">Transmembrane</keyword>
<organism evidence="3 4">
    <name type="scientific">Cylicostephanus goldi</name>
    <name type="common">Nematode worm</name>
    <dbReference type="NCBI Taxonomy" id="71465"/>
    <lineage>
        <taxon>Eukaryota</taxon>
        <taxon>Metazoa</taxon>
        <taxon>Ecdysozoa</taxon>
        <taxon>Nematoda</taxon>
        <taxon>Chromadorea</taxon>
        <taxon>Rhabditida</taxon>
        <taxon>Rhabditina</taxon>
        <taxon>Rhabditomorpha</taxon>
        <taxon>Strongyloidea</taxon>
        <taxon>Strongylidae</taxon>
        <taxon>Cylicostephanus</taxon>
    </lineage>
</organism>
<dbReference type="SUPFAM" id="SSF48726">
    <property type="entry name" value="Immunoglobulin"/>
    <property type="match status" value="1"/>
</dbReference>
<dbReference type="InterPro" id="IPR013783">
    <property type="entry name" value="Ig-like_fold"/>
</dbReference>
<dbReference type="AlphaFoldDB" id="A0A3P6RPI1"/>
<name>A0A3P6RPI1_CYLGO</name>
<feature type="domain" description="Ig-like" evidence="2">
    <location>
        <begin position="1"/>
        <end position="58"/>
    </location>
</feature>
<keyword evidence="1" id="KW-1133">Transmembrane helix</keyword>
<reference evidence="3 4" key="1">
    <citation type="submission" date="2018-11" db="EMBL/GenBank/DDBJ databases">
        <authorList>
            <consortium name="Pathogen Informatics"/>
        </authorList>
    </citation>
    <scope>NUCLEOTIDE SEQUENCE [LARGE SCALE GENOMIC DNA]</scope>
</reference>
<dbReference type="EMBL" id="UYRV01016584">
    <property type="protein sequence ID" value="VDK62199.1"/>
    <property type="molecule type" value="Genomic_DNA"/>
</dbReference>
<feature type="transmembrane region" description="Helical" evidence="1">
    <location>
        <begin position="81"/>
        <end position="107"/>
    </location>
</feature>
<dbReference type="Gene3D" id="2.60.40.10">
    <property type="entry name" value="Immunoglobulins"/>
    <property type="match status" value="1"/>
</dbReference>
<dbReference type="InterPro" id="IPR036179">
    <property type="entry name" value="Ig-like_dom_sf"/>
</dbReference>
<evidence type="ECO:0000259" key="2">
    <source>
        <dbReference type="PROSITE" id="PS50835"/>
    </source>
</evidence>
<evidence type="ECO:0000256" key="1">
    <source>
        <dbReference type="SAM" id="Phobius"/>
    </source>
</evidence>
<dbReference type="Proteomes" id="UP000271889">
    <property type="component" value="Unassembled WGS sequence"/>
</dbReference>
<dbReference type="InterPro" id="IPR007110">
    <property type="entry name" value="Ig-like_dom"/>
</dbReference>
<protein>
    <recommendedName>
        <fullName evidence="2">Ig-like domain-containing protein</fullName>
    </recommendedName>
</protein>
<proteinExistence type="predicted"/>
<keyword evidence="4" id="KW-1185">Reference proteome</keyword>